<dbReference type="SUPFAM" id="SSF56112">
    <property type="entry name" value="Protein kinase-like (PK-like)"/>
    <property type="match status" value="1"/>
</dbReference>
<keyword evidence="2" id="KW-1185">Reference proteome</keyword>
<reference evidence="1 2" key="1">
    <citation type="journal article" date="2019" name="Int. J. Syst. Evol. Microbiol.">
        <title>The Global Catalogue of Microorganisms (GCM) 10K type strain sequencing project: providing services to taxonomists for standard genome sequencing and annotation.</title>
        <authorList>
            <consortium name="The Broad Institute Genomics Platform"/>
            <consortium name="The Broad Institute Genome Sequencing Center for Infectious Disease"/>
            <person name="Wu L."/>
            <person name="Ma J."/>
        </authorList>
    </citation>
    <scope>NUCLEOTIDE SEQUENCE [LARGE SCALE GENOMIC DNA]</scope>
    <source>
        <strain evidence="1 2">NBRC 111368</strain>
    </source>
</reference>
<dbReference type="GO" id="GO:0016301">
    <property type="term" value="F:kinase activity"/>
    <property type="evidence" value="ECO:0007669"/>
    <property type="project" value="UniProtKB-KW"/>
</dbReference>
<dbReference type="PANTHER" id="PTHR12149:SF8">
    <property type="entry name" value="PROTEIN-RIBULOSAMINE 3-KINASE"/>
    <property type="match status" value="1"/>
</dbReference>
<evidence type="ECO:0000313" key="1">
    <source>
        <dbReference type="EMBL" id="MFC6725070.1"/>
    </source>
</evidence>
<dbReference type="Pfam" id="PF03881">
    <property type="entry name" value="Fructosamin_kin"/>
    <property type="match status" value="1"/>
</dbReference>
<evidence type="ECO:0000313" key="2">
    <source>
        <dbReference type="Proteomes" id="UP001596328"/>
    </source>
</evidence>
<protein>
    <submittedName>
        <fullName evidence="1">Fructosamine kinase family protein</fullName>
    </submittedName>
</protein>
<name>A0ABD5S052_9EURY</name>
<dbReference type="InterPro" id="IPR011009">
    <property type="entry name" value="Kinase-like_dom_sf"/>
</dbReference>
<dbReference type="AlphaFoldDB" id="A0ABD5S052"/>
<dbReference type="PANTHER" id="PTHR12149">
    <property type="entry name" value="FRUCTOSAMINE 3 KINASE-RELATED PROTEIN"/>
    <property type="match status" value="1"/>
</dbReference>
<feature type="non-terminal residue" evidence="1">
    <location>
        <position position="1"/>
    </location>
</feature>
<proteinExistence type="predicted"/>
<keyword evidence="1" id="KW-0418">Kinase</keyword>
<dbReference type="Proteomes" id="UP001596328">
    <property type="component" value="Unassembled WGS sequence"/>
</dbReference>
<keyword evidence="1" id="KW-0808">Transferase</keyword>
<organism evidence="1 2">
    <name type="scientific">Halobium palmae</name>
    <dbReference type="NCBI Taxonomy" id="1776492"/>
    <lineage>
        <taxon>Archaea</taxon>
        <taxon>Methanobacteriati</taxon>
        <taxon>Methanobacteriota</taxon>
        <taxon>Stenosarchaea group</taxon>
        <taxon>Halobacteria</taxon>
        <taxon>Halobacteriales</taxon>
        <taxon>Haloferacaceae</taxon>
        <taxon>Halobium</taxon>
    </lineage>
</organism>
<comment type="caution">
    <text evidence="1">The sequence shown here is derived from an EMBL/GenBank/DDBJ whole genome shotgun (WGS) entry which is preliminary data.</text>
</comment>
<gene>
    <name evidence="1" type="ORF">ACFQE1_11945</name>
</gene>
<accession>A0ABD5S052</accession>
<sequence length="111" mass="12810">TRPDPRESPDAPALLHGDVWRTNVLVDLGDVAAFVDPATYYGHPEVELAYVDWLDTFGRTFFERYRDRRGIADGFDRRKNVYALYPQLTHVRLFGGRYVDVVDRTLSTLGY</sequence>
<dbReference type="Gene3D" id="3.90.1200.10">
    <property type="match status" value="1"/>
</dbReference>
<dbReference type="EMBL" id="JBHSWU010000376">
    <property type="protein sequence ID" value="MFC6725070.1"/>
    <property type="molecule type" value="Genomic_DNA"/>
</dbReference>
<dbReference type="InterPro" id="IPR016477">
    <property type="entry name" value="Fructo-/Ketosamine-3-kinase"/>
</dbReference>